<dbReference type="GO" id="GO:0003700">
    <property type="term" value="F:DNA-binding transcription factor activity"/>
    <property type="evidence" value="ECO:0007669"/>
    <property type="project" value="TreeGrafter"/>
</dbReference>
<organism evidence="4 5">
    <name type="scientific">Hevea brasiliensis</name>
    <name type="common">Para rubber tree</name>
    <name type="synonym">Siphonia brasiliensis</name>
    <dbReference type="NCBI Taxonomy" id="3981"/>
    <lineage>
        <taxon>Eukaryota</taxon>
        <taxon>Viridiplantae</taxon>
        <taxon>Streptophyta</taxon>
        <taxon>Embryophyta</taxon>
        <taxon>Tracheophyta</taxon>
        <taxon>Spermatophyta</taxon>
        <taxon>Magnoliopsida</taxon>
        <taxon>eudicotyledons</taxon>
        <taxon>Gunneridae</taxon>
        <taxon>Pentapetalae</taxon>
        <taxon>rosids</taxon>
        <taxon>fabids</taxon>
        <taxon>Malpighiales</taxon>
        <taxon>Euphorbiaceae</taxon>
        <taxon>Crotonoideae</taxon>
        <taxon>Micrandreae</taxon>
        <taxon>Hevea</taxon>
    </lineage>
</organism>
<name>A0A6A6LTE9_HEVBR</name>
<dbReference type="GO" id="GO:0009736">
    <property type="term" value="P:cytokinin-activated signaling pathway"/>
    <property type="evidence" value="ECO:0007669"/>
    <property type="project" value="TreeGrafter"/>
</dbReference>
<sequence length="284" mass="31640">MAESSAPSQQSYHKPATSAPKLFGFPLTKHDEILAKTENSVESRKFECHYCRRAFANSQALGGHQNAHKRERQRARRSQYHWDRRLLAAAPALSSHTVKASSGSSISGAGFTRIGVAAKFRPQEAAASYCPSSTRPGLLLPSSPSHQFSSRIYVAQPLRLGAAMPSFVEFPGKLLSDEDMDGYGHRYYGGDRRFEIVSGKSFAAGGNQIYSTRPHSPDRPPVPPRTTRQSRTTSTPWGFSDPEMKRKKRIAKYKVYAVEGKFKASFKNGLRWIKNKCSEIIHGY</sequence>
<accession>A0A6A6LTE9</accession>
<dbReference type="PANTHER" id="PTHR46353">
    <property type="entry name" value="ZINC FINGER PROTEIN 5"/>
    <property type="match status" value="1"/>
</dbReference>
<comment type="caution">
    <text evidence="4">The sequence shown here is derived from an EMBL/GenBank/DDBJ whole genome shotgun (WGS) entry which is preliminary data.</text>
</comment>
<dbReference type="GO" id="GO:0009740">
    <property type="term" value="P:gibberellic acid mediated signaling pathway"/>
    <property type="evidence" value="ECO:0007669"/>
    <property type="project" value="TreeGrafter"/>
</dbReference>
<feature type="domain" description="C2H2-type" evidence="3">
    <location>
        <begin position="46"/>
        <end position="73"/>
    </location>
</feature>
<keyword evidence="1" id="KW-0479">Metal-binding</keyword>
<dbReference type="GO" id="GO:0000976">
    <property type="term" value="F:transcription cis-regulatory region binding"/>
    <property type="evidence" value="ECO:0007669"/>
    <property type="project" value="TreeGrafter"/>
</dbReference>
<dbReference type="InterPro" id="IPR013087">
    <property type="entry name" value="Znf_C2H2_type"/>
</dbReference>
<evidence type="ECO:0000259" key="3">
    <source>
        <dbReference type="PROSITE" id="PS50157"/>
    </source>
</evidence>
<dbReference type="SUPFAM" id="SSF57667">
    <property type="entry name" value="beta-beta-alpha zinc fingers"/>
    <property type="match status" value="1"/>
</dbReference>
<keyword evidence="1" id="KW-0863">Zinc-finger</keyword>
<keyword evidence="5" id="KW-1185">Reference proteome</keyword>
<proteinExistence type="predicted"/>
<dbReference type="Proteomes" id="UP000467840">
    <property type="component" value="Chromosome 16"/>
</dbReference>
<feature type="region of interest" description="Disordered" evidence="2">
    <location>
        <begin position="207"/>
        <end position="242"/>
    </location>
</feature>
<dbReference type="AlphaFoldDB" id="A0A6A6LTE9"/>
<dbReference type="PROSITE" id="PS50157">
    <property type="entry name" value="ZINC_FINGER_C2H2_2"/>
    <property type="match status" value="1"/>
</dbReference>
<evidence type="ECO:0000313" key="4">
    <source>
        <dbReference type="EMBL" id="KAF2304752.1"/>
    </source>
</evidence>
<dbReference type="InterPro" id="IPR044299">
    <property type="entry name" value="GIS3/ZFP5/ZFP6"/>
</dbReference>
<dbReference type="FunFam" id="3.30.160.60:FF:002829">
    <property type="entry name" value="Zinc finger protein 6"/>
    <property type="match status" value="1"/>
</dbReference>
<dbReference type="EMBL" id="JAAGAX010000009">
    <property type="protein sequence ID" value="KAF2304752.1"/>
    <property type="molecule type" value="Genomic_DNA"/>
</dbReference>
<dbReference type="Pfam" id="PF12023">
    <property type="entry name" value="DUF3511"/>
    <property type="match status" value="1"/>
</dbReference>
<feature type="region of interest" description="Disordered" evidence="2">
    <location>
        <begin position="1"/>
        <end position="23"/>
    </location>
</feature>
<gene>
    <name evidence="4" type="ORF">GH714_037828</name>
</gene>
<dbReference type="PROSITE" id="PS00028">
    <property type="entry name" value="ZINC_FINGER_C2H2_1"/>
    <property type="match status" value="1"/>
</dbReference>
<protein>
    <recommendedName>
        <fullName evidence="3">C2H2-type domain-containing protein</fullName>
    </recommendedName>
</protein>
<dbReference type="Gene3D" id="3.30.160.60">
    <property type="entry name" value="Classic Zinc Finger"/>
    <property type="match status" value="1"/>
</dbReference>
<dbReference type="GO" id="GO:0008270">
    <property type="term" value="F:zinc ion binding"/>
    <property type="evidence" value="ECO:0007669"/>
    <property type="project" value="UniProtKB-KW"/>
</dbReference>
<evidence type="ECO:0000256" key="1">
    <source>
        <dbReference type="PROSITE-ProRule" id="PRU00042"/>
    </source>
</evidence>
<dbReference type="PANTHER" id="PTHR46353:SF11">
    <property type="entry name" value="C2H2-TYPE DOMAIN-CONTAINING PROTEIN"/>
    <property type="match status" value="1"/>
</dbReference>
<feature type="compositionally biased region" description="Low complexity" evidence="2">
    <location>
        <begin position="225"/>
        <end position="236"/>
    </location>
</feature>
<dbReference type="GO" id="GO:0010090">
    <property type="term" value="P:trichome morphogenesis"/>
    <property type="evidence" value="ECO:0007669"/>
    <property type="project" value="InterPro"/>
</dbReference>
<dbReference type="InterPro" id="IPR036236">
    <property type="entry name" value="Znf_C2H2_sf"/>
</dbReference>
<evidence type="ECO:0000256" key="2">
    <source>
        <dbReference type="SAM" id="MobiDB-lite"/>
    </source>
</evidence>
<keyword evidence="1" id="KW-0862">Zinc</keyword>
<feature type="compositionally biased region" description="Polar residues" evidence="2">
    <location>
        <begin position="1"/>
        <end position="12"/>
    </location>
</feature>
<reference evidence="4 5" key="1">
    <citation type="journal article" date="2020" name="Mol. Plant">
        <title>The Chromosome-Based Rubber Tree Genome Provides New Insights into Spurge Genome Evolution and Rubber Biosynthesis.</title>
        <authorList>
            <person name="Liu J."/>
            <person name="Shi C."/>
            <person name="Shi C.C."/>
            <person name="Li W."/>
            <person name="Zhang Q.J."/>
            <person name="Zhang Y."/>
            <person name="Li K."/>
            <person name="Lu H.F."/>
            <person name="Shi C."/>
            <person name="Zhu S.T."/>
            <person name="Xiao Z.Y."/>
            <person name="Nan H."/>
            <person name="Yue Y."/>
            <person name="Zhu X.G."/>
            <person name="Wu Y."/>
            <person name="Hong X.N."/>
            <person name="Fan G.Y."/>
            <person name="Tong Y."/>
            <person name="Zhang D."/>
            <person name="Mao C.L."/>
            <person name="Liu Y.L."/>
            <person name="Hao S.J."/>
            <person name="Liu W.Q."/>
            <person name="Lv M.Q."/>
            <person name="Zhang H.B."/>
            <person name="Liu Y."/>
            <person name="Hu-Tang G.R."/>
            <person name="Wang J.P."/>
            <person name="Wang J.H."/>
            <person name="Sun Y.H."/>
            <person name="Ni S.B."/>
            <person name="Chen W.B."/>
            <person name="Zhang X.C."/>
            <person name="Jiao Y.N."/>
            <person name="Eichler E.E."/>
            <person name="Li G.H."/>
            <person name="Liu X."/>
            <person name="Gao L.Z."/>
        </authorList>
    </citation>
    <scope>NUCLEOTIDE SEQUENCE [LARGE SCALE GENOMIC DNA]</scope>
    <source>
        <strain evidence="5">cv. GT1</strain>
        <tissue evidence="4">Leaf</tissue>
    </source>
</reference>
<dbReference type="GO" id="GO:0005634">
    <property type="term" value="C:nucleus"/>
    <property type="evidence" value="ECO:0007669"/>
    <property type="project" value="TreeGrafter"/>
</dbReference>
<dbReference type="InterPro" id="IPR021899">
    <property type="entry name" value="DUF3511"/>
</dbReference>
<evidence type="ECO:0000313" key="5">
    <source>
        <dbReference type="Proteomes" id="UP000467840"/>
    </source>
</evidence>